<evidence type="ECO:0000313" key="2">
    <source>
        <dbReference type="EMBL" id="MBO0348473.1"/>
    </source>
</evidence>
<comment type="caution">
    <text evidence="2">The sequence shown here is derived from an EMBL/GenBank/DDBJ whole genome shotgun (WGS) entry which is preliminary data.</text>
</comment>
<dbReference type="Proteomes" id="UP000664844">
    <property type="component" value="Unassembled WGS sequence"/>
</dbReference>
<reference evidence="2 3" key="1">
    <citation type="submission" date="2021-03" db="EMBL/GenBank/DDBJ databases">
        <title>Metabolic Capacity of the Antarctic Cyanobacterium Phormidium pseudopriestleyi that Sustains Oxygenic Photosynthesis in the Presence of Hydrogen Sulfide.</title>
        <authorList>
            <person name="Lumian J.E."/>
            <person name="Jungblut A.D."/>
            <person name="Dillon M.L."/>
            <person name="Hawes I."/>
            <person name="Doran P.T."/>
            <person name="Mackey T.J."/>
            <person name="Dick G.J."/>
            <person name="Grettenberger C.L."/>
            <person name="Sumner D.Y."/>
        </authorList>
    </citation>
    <scope>NUCLEOTIDE SEQUENCE [LARGE SCALE GENOMIC DNA]</scope>
    <source>
        <strain evidence="2 3">FRX01</strain>
    </source>
</reference>
<accession>A0ABS3FNT9</accession>
<evidence type="ECO:0000313" key="3">
    <source>
        <dbReference type="Proteomes" id="UP000664844"/>
    </source>
</evidence>
<feature type="region of interest" description="Disordered" evidence="1">
    <location>
        <begin position="75"/>
        <end position="99"/>
    </location>
</feature>
<organism evidence="2 3">
    <name type="scientific">Phormidium pseudopriestleyi FRX01</name>
    <dbReference type="NCBI Taxonomy" id="1759528"/>
    <lineage>
        <taxon>Bacteria</taxon>
        <taxon>Bacillati</taxon>
        <taxon>Cyanobacteriota</taxon>
        <taxon>Cyanophyceae</taxon>
        <taxon>Oscillatoriophycideae</taxon>
        <taxon>Oscillatoriales</taxon>
        <taxon>Oscillatoriaceae</taxon>
        <taxon>Phormidium</taxon>
    </lineage>
</organism>
<gene>
    <name evidence="2" type="ORF">J0895_05005</name>
</gene>
<protein>
    <submittedName>
        <fullName evidence="2">Uncharacterized protein</fullName>
    </submittedName>
</protein>
<name>A0ABS3FNT9_9CYAN</name>
<dbReference type="EMBL" id="JAFLQW010000130">
    <property type="protein sequence ID" value="MBO0348473.1"/>
    <property type="molecule type" value="Genomic_DNA"/>
</dbReference>
<dbReference type="RefSeq" id="WP_207087021.1">
    <property type="nucleotide sequence ID" value="NZ_JAFLQW010000130.1"/>
</dbReference>
<feature type="compositionally biased region" description="Polar residues" evidence="1">
    <location>
        <begin position="89"/>
        <end position="99"/>
    </location>
</feature>
<sequence>MNPKKQPNHIEPNIHSSIEIRARLEQKTRFRLNRRSAVPDVGDERAALSICGCPLVSQPVNNNAQKADAINGFCRSPGGDRTKRPVRPSSIQILSWGKT</sequence>
<proteinExistence type="predicted"/>
<keyword evidence="3" id="KW-1185">Reference proteome</keyword>
<evidence type="ECO:0000256" key="1">
    <source>
        <dbReference type="SAM" id="MobiDB-lite"/>
    </source>
</evidence>